<feature type="region of interest" description="Disordered" evidence="1">
    <location>
        <begin position="79"/>
        <end position="166"/>
    </location>
</feature>
<feature type="compositionally biased region" description="Basic and acidic residues" evidence="1">
    <location>
        <begin position="120"/>
        <end position="135"/>
    </location>
</feature>
<dbReference type="Proteomes" id="UP000654075">
    <property type="component" value="Unassembled WGS sequence"/>
</dbReference>
<name>A0A813EYW4_POLGL</name>
<evidence type="ECO:0000313" key="3">
    <source>
        <dbReference type="Proteomes" id="UP000654075"/>
    </source>
</evidence>
<protein>
    <recommendedName>
        <fullName evidence="4">EF-hand domain-containing protein</fullName>
    </recommendedName>
</protein>
<feature type="compositionally biased region" description="Low complexity" evidence="1">
    <location>
        <begin position="83"/>
        <end position="97"/>
    </location>
</feature>
<dbReference type="EMBL" id="CAJNNV010015354">
    <property type="protein sequence ID" value="CAE8603406.1"/>
    <property type="molecule type" value="Genomic_DNA"/>
</dbReference>
<reference evidence="2" key="1">
    <citation type="submission" date="2021-02" db="EMBL/GenBank/DDBJ databases">
        <authorList>
            <person name="Dougan E. K."/>
            <person name="Rhodes N."/>
            <person name="Thang M."/>
            <person name="Chan C."/>
        </authorList>
    </citation>
    <scope>NUCLEOTIDE SEQUENCE</scope>
</reference>
<dbReference type="SUPFAM" id="SSF47473">
    <property type="entry name" value="EF-hand"/>
    <property type="match status" value="1"/>
</dbReference>
<dbReference type="AlphaFoldDB" id="A0A813EYW4"/>
<feature type="compositionally biased region" description="Acidic residues" evidence="1">
    <location>
        <begin position="149"/>
        <end position="166"/>
    </location>
</feature>
<comment type="caution">
    <text evidence="2">The sequence shown here is derived from an EMBL/GenBank/DDBJ whole genome shotgun (WGS) entry which is preliminary data.</text>
</comment>
<evidence type="ECO:0000256" key="1">
    <source>
        <dbReference type="SAM" id="MobiDB-lite"/>
    </source>
</evidence>
<gene>
    <name evidence="2" type="ORF">PGLA1383_LOCUS21617</name>
</gene>
<keyword evidence="3" id="KW-1185">Reference proteome</keyword>
<dbReference type="InterPro" id="IPR011992">
    <property type="entry name" value="EF-hand-dom_pair"/>
</dbReference>
<evidence type="ECO:0000313" key="2">
    <source>
        <dbReference type="EMBL" id="CAE8603406.1"/>
    </source>
</evidence>
<organism evidence="2 3">
    <name type="scientific">Polarella glacialis</name>
    <name type="common">Dinoflagellate</name>
    <dbReference type="NCBI Taxonomy" id="89957"/>
    <lineage>
        <taxon>Eukaryota</taxon>
        <taxon>Sar</taxon>
        <taxon>Alveolata</taxon>
        <taxon>Dinophyceae</taxon>
        <taxon>Suessiales</taxon>
        <taxon>Suessiaceae</taxon>
        <taxon>Polarella</taxon>
    </lineage>
</organism>
<proteinExistence type="predicted"/>
<accession>A0A813EYW4</accession>
<evidence type="ECO:0008006" key="4">
    <source>
        <dbReference type="Google" id="ProtNLM"/>
    </source>
</evidence>
<sequence length="289" mass="31897">MQADEDFAEQVKNIFRQHDSRGCGRCSRGRMLRVLGSIGAQEALARKFLDTAYPGLEDQIDYCNFIDMLFVRHGEAEQPTLETPRASSSVPTSSASSLQPLHSAAAPACPTTGAQVEHQVGQKEQEKQKQEEKQRVLQQVFGKKKHDNEQEEEEEEEEGEEDEEDDDFDLLEVAGWIKDWKAGGSQSGQRVQFEEWLSDQGLESSDRVEQKGHVALPEAISLEVPPVPGDKHQAEDELCKALARLQSLAGKDEHAIRAAIAEALARRSLAGKDEAAIRAAIASALARRG</sequence>